<feature type="domain" description="DUF7343" evidence="3">
    <location>
        <begin position="315"/>
        <end position="376"/>
    </location>
</feature>
<keyword evidence="2" id="KW-0472">Membrane</keyword>
<feature type="transmembrane region" description="Helical" evidence="2">
    <location>
        <begin position="250"/>
        <end position="268"/>
    </location>
</feature>
<dbReference type="InterPro" id="IPR036390">
    <property type="entry name" value="WH_DNA-bd_sf"/>
</dbReference>
<name>A0ABD5Q4U3_9EURY</name>
<dbReference type="EMBL" id="JBHSHT010000001">
    <property type="protein sequence ID" value="MFC4824959.1"/>
    <property type="molecule type" value="Genomic_DNA"/>
</dbReference>
<dbReference type="AlphaFoldDB" id="A0ABD5Q4U3"/>
<keyword evidence="6" id="KW-1185">Reference proteome</keyword>
<proteinExistence type="predicted"/>
<evidence type="ECO:0000259" key="3">
    <source>
        <dbReference type="Pfam" id="PF24034"/>
    </source>
</evidence>
<evidence type="ECO:0000313" key="6">
    <source>
        <dbReference type="Proteomes" id="UP001595945"/>
    </source>
</evidence>
<dbReference type="RefSeq" id="WP_254269332.1">
    <property type="nucleotide sequence ID" value="NZ_CP100400.1"/>
</dbReference>
<dbReference type="Pfam" id="PF24034">
    <property type="entry name" value="DUF7343"/>
    <property type="match status" value="1"/>
</dbReference>
<gene>
    <name evidence="5" type="ORF">ACFO9K_11890</name>
</gene>
<protein>
    <submittedName>
        <fullName evidence="5">Helix-turn-helix transcriptional regulator</fullName>
    </submittedName>
</protein>
<dbReference type="InterPro" id="IPR055769">
    <property type="entry name" value="DUF7345"/>
</dbReference>
<accession>A0ABD5Q4U3</accession>
<reference evidence="5 6" key="1">
    <citation type="journal article" date="2019" name="Int. J. Syst. Evol. Microbiol.">
        <title>The Global Catalogue of Microorganisms (GCM) 10K type strain sequencing project: providing services to taxonomists for standard genome sequencing and annotation.</title>
        <authorList>
            <consortium name="The Broad Institute Genomics Platform"/>
            <consortium name="The Broad Institute Genome Sequencing Center for Infectious Disease"/>
            <person name="Wu L."/>
            <person name="Ma J."/>
        </authorList>
    </citation>
    <scope>NUCLEOTIDE SEQUENCE [LARGE SCALE GENOMIC DNA]</scope>
    <source>
        <strain evidence="5 6">XZYJ18</strain>
    </source>
</reference>
<comment type="caution">
    <text evidence="5">The sequence shown here is derived from an EMBL/GenBank/DDBJ whole genome shotgun (WGS) entry which is preliminary data.</text>
</comment>
<evidence type="ECO:0000313" key="5">
    <source>
        <dbReference type="EMBL" id="MFC4824959.1"/>
    </source>
</evidence>
<evidence type="ECO:0000259" key="4">
    <source>
        <dbReference type="Pfam" id="PF24036"/>
    </source>
</evidence>
<feature type="domain" description="DUF7345" evidence="4">
    <location>
        <begin position="63"/>
        <end position="194"/>
    </location>
</feature>
<evidence type="ECO:0000256" key="2">
    <source>
        <dbReference type="SAM" id="Phobius"/>
    </source>
</evidence>
<organism evidence="5 6">
    <name type="scientific">Halorussus aquaticus</name>
    <dbReference type="NCBI Taxonomy" id="2953748"/>
    <lineage>
        <taxon>Archaea</taxon>
        <taxon>Methanobacteriati</taxon>
        <taxon>Methanobacteriota</taxon>
        <taxon>Stenosarchaea group</taxon>
        <taxon>Halobacteria</taxon>
        <taxon>Halobacteriales</taxon>
        <taxon>Haladaptataceae</taxon>
        <taxon>Halorussus</taxon>
    </lineage>
</organism>
<keyword evidence="2" id="KW-0812">Transmembrane</keyword>
<feature type="region of interest" description="Disordered" evidence="1">
    <location>
        <begin position="274"/>
        <end position="315"/>
    </location>
</feature>
<dbReference type="Proteomes" id="UP001595945">
    <property type="component" value="Unassembled WGS sequence"/>
</dbReference>
<keyword evidence="2" id="KW-1133">Transmembrane helix</keyword>
<sequence length="384" mass="41769">MRSLAALLVVLLVVSSVAGVGESRSAEDRAVAPHTVSESASALGATNATQANATVSDTTEMYVSLRENGDARWNVTQRYVLHGDQETESFRQLAERYENGGTNVGLTKATFQRVVERVNADSDRPMELQRVSRSAQVRNNGTVGIVSLSFTWTNFTQVSESQIALGDAFWIGSETWLPALSEDQTLVISVPDNYYISGASPSGGVISNGTVLRYEGPQQFERGDFRVTYSAKDTENPANSPWLPDISSTWGLLVVFLLFGGGFGAYALSQRRGADPEPVADADDRTQSPPTVSATDDGDGTPSESHEDEGPSMELLSDEERVLHLLEENDGRMKQGQIVTETNWSNAKVSQLLSKMDENDDVDKLRIGRENLITLPDEDVADVE</sequence>
<dbReference type="InterPro" id="IPR055767">
    <property type="entry name" value="DUF7343"/>
</dbReference>
<dbReference type="SUPFAM" id="SSF46785">
    <property type="entry name" value="Winged helix' DNA-binding domain"/>
    <property type="match status" value="1"/>
</dbReference>
<dbReference type="Pfam" id="PF24036">
    <property type="entry name" value="DUF7345"/>
    <property type="match status" value="1"/>
</dbReference>
<dbReference type="GeneID" id="73044338"/>
<evidence type="ECO:0000256" key="1">
    <source>
        <dbReference type="SAM" id="MobiDB-lite"/>
    </source>
</evidence>